<reference evidence="3" key="1">
    <citation type="submission" date="2017-10" db="EMBL/GenBank/DDBJ databases">
        <title>Whole genome sequencing of members of genus Pseudoxanthomonas.</title>
        <authorList>
            <person name="Kumar S."/>
            <person name="Bansal K."/>
            <person name="Kaur A."/>
            <person name="Patil P."/>
            <person name="Sharma S."/>
            <person name="Patil P.B."/>
        </authorList>
    </citation>
    <scope>NUCLEOTIDE SEQUENCE</scope>
    <source>
        <strain evidence="3">DSM 22914</strain>
    </source>
</reference>
<keyword evidence="2" id="KW-1133">Transmembrane helix</keyword>
<feature type="non-terminal residue" evidence="3">
    <location>
        <position position="350"/>
    </location>
</feature>
<feature type="region of interest" description="Disordered" evidence="1">
    <location>
        <begin position="126"/>
        <end position="211"/>
    </location>
</feature>
<accession>A0A921TEU3</accession>
<feature type="compositionally biased region" description="Gly residues" evidence="1">
    <location>
        <begin position="340"/>
        <end position="350"/>
    </location>
</feature>
<comment type="caution">
    <text evidence="3">The sequence shown here is derived from an EMBL/GenBank/DDBJ whole genome shotgun (WGS) entry which is preliminary data.</text>
</comment>
<gene>
    <name evidence="3" type="ORF">CR938_14140</name>
</gene>
<evidence type="ECO:0000256" key="2">
    <source>
        <dbReference type="SAM" id="Phobius"/>
    </source>
</evidence>
<feature type="transmembrane region" description="Helical" evidence="2">
    <location>
        <begin position="96"/>
        <end position="118"/>
    </location>
</feature>
<keyword evidence="2" id="KW-0812">Transmembrane</keyword>
<feature type="compositionally biased region" description="Low complexity" evidence="1">
    <location>
        <begin position="174"/>
        <end position="211"/>
    </location>
</feature>
<feature type="compositionally biased region" description="Low complexity" evidence="1">
    <location>
        <begin position="148"/>
        <end position="166"/>
    </location>
</feature>
<sequence>MAKAADIIQALIERSPRRLLLERHTGLPWGWALWLRAQPKAPARSLPSAREIAGLLAGRPPSPPAAGERLTLWRAFLALWRQGWAPAPRDERPLRAAAWAGSIAMHLLFAVALVWVALVRALPPAPPAAGGGDERVQVGFSGRGDPSAPQAGGETAADAAGTATPAEPAPAAAPPATASAPRAAAAPARTAPEPVPAETSAPVEAEQPVQVTEVEVPTFDYVLPPTRRAPAAPEPPEVTLRPREVPLVVAPRLEVPQPRPPAVPEPRVREPELRPREVPLVVVPEVQLRPRPLDVPAPAVREPELRPREGAGPMPEPRPAAAAVPLPQVEAGAAPAPGAGRAGPGGPRAR</sequence>
<evidence type="ECO:0000313" key="3">
    <source>
        <dbReference type="EMBL" id="KAF1684347.1"/>
    </source>
</evidence>
<name>A0A921TEU3_9GAMM</name>
<keyword evidence="2" id="KW-0472">Membrane</keyword>
<keyword evidence="4" id="KW-1185">Reference proteome</keyword>
<proteinExistence type="predicted"/>
<evidence type="ECO:0000313" key="4">
    <source>
        <dbReference type="Proteomes" id="UP000717981"/>
    </source>
</evidence>
<organism evidence="3 4">
    <name type="scientific">Pseudoxanthomonas taiwanensis</name>
    <dbReference type="NCBI Taxonomy" id="176598"/>
    <lineage>
        <taxon>Bacteria</taxon>
        <taxon>Pseudomonadati</taxon>
        <taxon>Pseudomonadota</taxon>
        <taxon>Gammaproteobacteria</taxon>
        <taxon>Lysobacterales</taxon>
        <taxon>Lysobacteraceae</taxon>
        <taxon>Pseudoxanthomonas</taxon>
    </lineage>
</organism>
<dbReference type="Proteomes" id="UP000717981">
    <property type="component" value="Unassembled WGS sequence"/>
</dbReference>
<dbReference type="EMBL" id="PDWK01000128">
    <property type="protein sequence ID" value="KAF1684347.1"/>
    <property type="molecule type" value="Genomic_DNA"/>
</dbReference>
<feature type="region of interest" description="Disordered" evidence="1">
    <location>
        <begin position="294"/>
        <end position="350"/>
    </location>
</feature>
<protein>
    <submittedName>
        <fullName evidence="3">Uncharacterized protein</fullName>
    </submittedName>
</protein>
<dbReference type="AlphaFoldDB" id="A0A921TEU3"/>
<evidence type="ECO:0000256" key="1">
    <source>
        <dbReference type="SAM" id="MobiDB-lite"/>
    </source>
</evidence>